<proteinExistence type="predicted"/>
<protein>
    <recommendedName>
        <fullName evidence="3">F-box domain-containing protein</fullName>
    </recommendedName>
</protein>
<evidence type="ECO:0008006" key="3">
    <source>
        <dbReference type="Google" id="ProtNLM"/>
    </source>
</evidence>
<reference evidence="2" key="1">
    <citation type="journal article" date="2017" name="Nat. Ecol. Evol.">
        <title>Genome expansion and lineage-specific genetic innovations in the forest pathogenic fungi Armillaria.</title>
        <authorList>
            <person name="Sipos G."/>
            <person name="Prasanna A.N."/>
            <person name="Walter M.C."/>
            <person name="O'Connor E."/>
            <person name="Balint B."/>
            <person name="Krizsan K."/>
            <person name="Kiss B."/>
            <person name="Hess J."/>
            <person name="Varga T."/>
            <person name="Slot J."/>
            <person name="Riley R."/>
            <person name="Boka B."/>
            <person name="Rigling D."/>
            <person name="Barry K."/>
            <person name="Lee J."/>
            <person name="Mihaltcheva S."/>
            <person name="LaButti K."/>
            <person name="Lipzen A."/>
            <person name="Waldron R."/>
            <person name="Moloney N.M."/>
            <person name="Sperisen C."/>
            <person name="Kredics L."/>
            <person name="Vagvoelgyi C."/>
            <person name="Patrignani A."/>
            <person name="Fitzpatrick D."/>
            <person name="Nagy I."/>
            <person name="Doyle S."/>
            <person name="Anderson J.B."/>
            <person name="Grigoriev I.V."/>
            <person name="Gueldener U."/>
            <person name="Muensterkoetter M."/>
            <person name="Nagy L.G."/>
        </authorList>
    </citation>
    <scope>NUCLEOTIDE SEQUENCE [LARGE SCALE GENOMIC DNA]</scope>
    <source>
        <strain evidence="2">Ar21-2</strain>
    </source>
</reference>
<gene>
    <name evidence="1" type="ORF">ARMGADRAFT_1170516</name>
</gene>
<dbReference type="EMBL" id="KZ293706">
    <property type="protein sequence ID" value="PBK83542.1"/>
    <property type="molecule type" value="Genomic_DNA"/>
</dbReference>
<dbReference type="OMA" id="FRYRTEP"/>
<dbReference type="STRING" id="47427.A0A2H3CWH4"/>
<dbReference type="AlphaFoldDB" id="A0A2H3CWH4"/>
<dbReference type="OrthoDB" id="2987098at2759"/>
<sequence>MLQTIISRYDSLSADKQSVSLLLRRTDSGPLDERNKAILKELELGVDHDLACINADISHFTDALRQLTEKRCLLEEAKRKHQAALSPISTLPLEILTDVFRYAASDPINIFDAKHPAWSISKVSQPWRSITTRLCPDIWTRISIEFFSDPMHAVDVISLLDAVLSRSNQSKLEITMAFGCPNLMHFSTQELQREVWTLLTMHAERWGKLHLSVSPSDAHVLYDLQGHKLLSLQDCDVDCYDAGDFEMKPSQITAFEHTPELTHMSLKGINPDTVVPITTAKLERFRYRTEPYEGDGWVVGDGIPLEYFFDILRSSPKLAVFDVFHEYSSYATVSPRIIKPTLSKLVVNGTAFLRSLSLPALKDASLFSDSGDHDGPPGPPSAFLADFHDLLVQSRCSSLSRLLISVDILDQHLFSILELAPTLISFELRQRHGTWNDQCDVVMQEFIVQLANVETFVPLLEEFVLKLSIAGEVDIHFVDDAMVNMIAARRHRSLRKFRLDTDYARFCNLGKDGIERLKAFMADGLDVAVISMDKCVYPDPNSYLPFQV</sequence>
<organism evidence="1 2">
    <name type="scientific">Armillaria gallica</name>
    <name type="common">Bulbous honey fungus</name>
    <name type="synonym">Armillaria bulbosa</name>
    <dbReference type="NCBI Taxonomy" id="47427"/>
    <lineage>
        <taxon>Eukaryota</taxon>
        <taxon>Fungi</taxon>
        <taxon>Dikarya</taxon>
        <taxon>Basidiomycota</taxon>
        <taxon>Agaricomycotina</taxon>
        <taxon>Agaricomycetes</taxon>
        <taxon>Agaricomycetidae</taxon>
        <taxon>Agaricales</taxon>
        <taxon>Marasmiineae</taxon>
        <taxon>Physalacriaceae</taxon>
        <taxon>Armillaria</taxon>
    </lineage>
</organism>
<dbReference type="InParanoid" id="A0A2H3CWH4"/>
<evidence type="ECO:0000313" key="1">
    <source>
        <dbReference type="EMBL" id="PBK83542.1"/>
    </source>
</evidence>
<keyword evidence="2" id="KW-1185">Reference proteome</keyword>
<evidence type="ECO:0000313" key="2">
    <source>
        <dbReference type="Proteomes" id="UP000217790"/>
    </source>
</evidence>
<dbReference type="Proteomes" id="UP000217790">
    <property type="component" value="Unassembled WGS sequence"/>
</dbReference>
<name>A0A2H3CWH4_ARMGA</name>
<accession>A0A2H3CWH4</accession>